<dbReference type="AlphaFoldDB" id="A0A9P7HM29"/>
<keyword evidence="3" id="KW-1185">Reference proteome</keyword>
<evidence type="ECO:0000313" key="3">
    <source>
        <dbReference type="Proteomes" id="UP000750502"/>
    </source>
</evidence>
<feature type="compositionally biased region" description="Polar residues" evidence="1">
    <location>
        <begin position="38"/>
        <end position="49"/>
    </location>
</feature>
<feature type="compositionally biased region" description="Basic and acidic residues" evidence="1">
    <location>
        <begin position="1"/>
        <end position="15"/>
    </location>
</feature>
<gene>
    <name evidence="2" type="ORF">H9Q72_009505</name>
</gene>
<organism evidence="2 3">
    <name type="scientific">Fusarium xylarioides</name>
    <dbReference type="NCBI Taxonomy" id="221167"/>
    <lineage>
        <taxon>Eukaryota</taxon>
        <taxon>Fungi</taxon>
        <taxon>Dikarya</taxon>
        <taxon>Ascomycota</taxon>
        <taxon>Pezizomycotina</taxon>
        <taxon>Sordariomycetes</taxon>
        <taxon>Hypocreomycetidae</taxon>
        <taxon>Hypocreales</taxon>
        <taxon>Nectriaceae</taxon>
        <taxon>Fusarium</taxon>
        <taxon>Fusarium fujikuroi species complex</taxon>
    </lineage>
</organism>
<proteinExistence type="predicted"/>
<feature type="region of interest" description="Disordered" evidence="1">
    <location>
        <begin position="1"/>
        <end position="49"/>
    </location>
</feature>
<comment type="caution">
    <text evidence="2">The sequence shown here is derived from an EMBL/GenBank/DDBJ whole genome shotgun (WGS) entry which is preliminary data.</text>
</comment>
<reference evidence="2" key="2">
    <citation type="submission" date="2020-10" db="EMBL/GenBank/DDBJ databases">
        <authorList>
            <person name="Peck L.D."/>
            <person name="Nowell R.W."/>
            <person name="Flood J."/>
            <person name="Ryan M.J."/>
            <person name="Barraclough T.G."/>
        </authorList>
    </citation>
    <scope>NUCLEOTIDE SEQUENCE</scope>
    <source>
        <strain evidence="2">IMI 127659i</strain>
    </source>
</reference>
<sequence length="292" mass="31878">MEDLNEPARRLKDTDTVDTTKNADEMTEMEIAPPAHTASPTIDATTPDSSQVLERPTFDLAFFDDPATGSRHIHLVGFDGLPLNSNNAISLPVRPEPSSSVEEVNRKRPGMVLSGNMTLGEKQAMGFTLSAVDVTNIRGQDESDSQQHYPACGNCGSVRHLLAECLFAGHHGVVEGCAVHNNKDHNTDQCPEFINAGLSFKVRLLVTSRGRLPPLATGDAWYPLAAEWNAQNPDGLIQMYPWTTEFTKLVSTACPAIQEVFDDHRDHDKLPIDPATKDWSAVQSSFATSTIV</sequence>
<dbReference type="EMBL" id="JADFTT010000377">
    <property type="protein sequence ID" value="KAG5762405.1"/>
    <property type="molecule type" value="Genomic_DNA"/>
</dbReference>
<name>A0A9P7HM29_9HYPO</name>
<evidence type="ECO:0000313" key="2">
    <source>
        <dbReference type="EMBL" id="KAG5762405.1"/>
    </source>
</evidence>
<evidence type="ECO:0000256" key="1">
    <source>
        <dbReference type="SAM" id="MobiDB-lite"/>
    </source>
</evidence>
<dbReference type="OrthoDB" id="4777753at2759"/>
<reference evidence="2" key="1">
    <citation type="journal article" date="2020" name="bioRxiv">
        <title>Historical genomics reveals the evolutionary mechanisms behind multiple outbreaks of the host-specific coffee wilt pathogen Fusarium xylarioides.</title>
        <authorList>
            <person name="Peck D."/>
            <person name="Nowell R.W."/>
            <person name="Flood J."/>
            <person name="Ryan M.J."/>
            <person name="Barraclough T.G."/>
        </authorList>
    </citation>
    <scope>NUCLEOTIDE SEQUENCE</scope>
    <source>
        <strain evidence="2">IMI 127659i</strain>
    </source>
</reference>
<protein>
    <submittedName>
        <fullName evidence="2">Uncharacterized protein</fullName>
    </submittedName>
</protein>
<dbReference type="Proteomes" id="UP000750502">
    <property type="component" value="Unassembled WGS sequence"/>
</dbReference>
<accession>A0A9P7HM29</accession>